<evidence type="ECO:0000256" key="5">
    <source>
        <dbReference type="ARBA" id="ARBA00022519"/>
    </source>
</evidence>
<comment type="PTM">
    <text evidence="9">Cleaved by prepilin peptidase.</text>
</comment>
<evidence type="ECO:0000256" key="2">
    <source>
        <dbReference type="ARBA" id="ARBA00008358"/>
    </source>
</evidence>
<keyword evidence="12" id="KW-1185">Reference proteome</keyword>
<dbReference type="GO" id="GO:0015627">
    <property type="term" value="C:type II protein secretion system complex"/>
    <property type="evidence" value="ECO:0007669"/>
    <property type="project" value="UniProtKB-UniRule"/>
</dbReference>
<keyword evidence="7 9" id="KW-1133">Transmembrane helix</keyword>
<dbReference type="EMBL" id="JACHHX010000011">
    <property type="protein sequence ID" value="MBB5015894.1"/>
    <property type="molecule type" value="Genomic_DNA"/>
</dbReference>
<evidence type="ECO:0000259" key="10">
    <source>
        <dbReference type="Pfam" id="PF02501"/>
    </source>
</evidence>
<comment type="caution">
    <text evidence="11">The sequence shown here is derived from an EMBL/GenBank/DDBJ whole genome shotgun (WGS) entry which is preliminary data.</text>
</comment>
<dbReference type="Pfam" id="PF07963">
    <property type="entry name" value="N_methyl"/>
    <property type="match status" value="1"/>
</dbReference>
<dbReference type="InterPro" id="IPR003413">
    <property type="entry name" value="T2SS_GspI_C"/>
</dbReference>
<keyword evidence="4 9" id="KW-0488">Methylation</keyword>
<dbReference type="Proteomes" id="UP000519004">
    <property type="component" value="Unassembled WGS sequence"/>
</dbReference>
<name>A0A7W7Y0K7_9GAMM</name>
<dbReference type="SUPFAM" id="SSF54523">
    <property type="entry name" value="Pili subunits"/>
    <property type="match status" value="1"/>
</dbReference>
<evidence type="ECO:0000256" key="8">
    <source>
        <dbReference type="ARBA" id="ARBA00023136"/>
    </source>
</evidence>
<dbReference type="NCBIfam" id="TIGR01707">
    <property type="entry name" value="gspI"/>
    <property type="match status" value="1"/>
</dbReference>
<comment type="subunit">
    <text evidence="9">Type II secretion is composed of four main components: the outer membrane complex, the inner membrane complex, the cytoplasmic secretion ATPase and the periplasm-spanning pseudopilus.</text>
</comment>
<dbReference type="Pfam" id="PF02501">
    <property type="entry name" value="T2SSI"/>
    <property type="match status" value="1"/>
</dbReference>
<feature type="domain" description="Type II secretion system protein GspI C-terminal" evidence="10">
    <location>
        <begin position="44"/>
        <end position="120"/>
    </location>
</feature>
<dbReference type="GO" id="GO:0015628">
    <property type="term" value="P:protein secretion by the type II secretion system"/>
    <property type="evidence" value="ECO:0007669"/>
    <property type="project" value="UniProtKB-UniRule"/>
</dbReference>
<dbReference type="AlphaFoldDB" id="A0A7W7Y0K7"/>
<gene>
    <name evidence="11" type="ORF">HNQ58_001804</name>
</gene>
<evidence type="ECO:0000313" key="11">
    <source>
        <dbReference type="EMBL" id="MBB5015894.1"/>
    </source>
</evidence>
<organism evidence="11 12">
    <name type="scientific">Rehaibacterium terrae</name>
    <dbReference type="NCBI Taxonomy" id="1341696"/>
    <lineage>
        <taxon>Bacteria</taxon>
        <taxon>Pseudomonadati</taxon>
        <taxon>Pseudomonadota</taxon>
        <taxon>Gammaproteobacteria</taxon>
        <taxon>Lysobacterales</taxon>
        <taxon>Lysobacteraceae</taxon>
        <taxon>Rehaibacterium</taxon>
    </lineage>
</organism>
<evidence type="ECO:0000256" key="9">
    <source>
        <dbReference type="RuleBase" id="RU368030"/>
    </source>
</evidence>
<evidence type="ECO:0000256" key="3">
    <source>
        <dbReference type="ARBA" id="ARBA00022475"/>
    </source>
</evidence>
<dbReference type="GO" id="GO:0005886">
    <property type="term" value="C:plasma membrane"/>
    <property type="evidence" value="ECO:0007669"/>
    <property type="project" value="UniProtKB-SubCell"/>
</dbReference>
<dbReference type="PROSITE" id="PS00409">
    <property type="entry name" value="PROKAR_NTER_METHYL"/>
    <property type="match status" value="1"/>
</dbReference>
<protein>
    <recommendedName>
        <fullName evidence="9">Type II secretion system protein I</fullName>
        <shortName evidence="9">T2SS minor pseudopilin I</shortName>
    </recommendedName>
</protein>
<evidence type="ECO:0000256" key="4">
    <source>
        <dbReference type="ARBA" id="ARBA00022481"/>
    </source>
</evidence>
<feature type="transmembrane region" description="Helical" evidence="9">
    <location>
        <begin position="12"/>
        <end position="30"/>
    </location>
</feature>
<keyword evidence="3" id="KW-1003">Cell membrane</keyword>
<dbReference type="PANTHER" id="PTHR38779:SF2">
    <property type="entry name" value="TYPE II SECRETION SYSTEM PROTEIN I-RELATED"/>
    <property type="match status" value="1"/>
</dbReference>
<proteinExistence type="inferred from homology"/>
<dbReference type="RefSeq" id="WP_183948566.1">
    <property type="nucleotide sequence ID" value="NZ_JACHHX010000011.1"/>
</dbReference>
<accession>A0A7W7Y0K7</accession>
<comment type="subcellular location">
    <subcellularLocation>
        <location evidence="1 9">Cell inner membrane</location>
        <topology evidence="1 9">Single-pass membrane protein</topology>
    </subcellularLocation>
</comment>
<dbReference type="InterPro" id="IPR045584">
    <property type="entry name" value="Pilin-like"/>
</dbReference>
<sequence>MRVAERQRGFTLLEVLVALAILAVAMLALVRTASMEAAALIQSREHTHAQWVASNAIAEARLARDLPAQGLREGEETLGGRRWHWQMSIAPTPTPGIRRLDVAVRPDGAREPVLVLTGFVGG</sequence>
<dbReference type="InterPro" id="IPR012902">
    <property type="entry name" value="N_methyl_site"/>
</dbReference>
<evidence type="ECO:0000313" key="12">
    <source>
        <dbReference type="Proteomes" id="UP000519004"/>
    </source>
</evidence>
<keyword evidence="6 9" id="KW-0812">Transmembrane</keyword>
<evidence type="ECO:0000256" key="1">
    <source>
        <dbReference type="ARBA" id="ARBA00004377"/>
    </source>
</evidence>
<reference evidence="11 12" key="1">
    <citation type="submission" date="2020-08" db="EMBL/GenBank/DDBJ databases">
        <title>Genomic Encyclopedia of Type Strains, Phase IV (KMG-IV): sequencing the most valuable type-strain genomes for metagenomic binning, comparative biology and taxonomic classification.</title>
        <authorList>
            <person name="Goeker M."/>
        </authorList>
    </citation>
    <scope>NUCLEOTIDE SEQUENCE [LARGE SCALE GENOMIC DNA]</scope>
    <source>
        <strain evidence="11 12">DSM 25897</strain>
    </source>
</reference>
<dbReference type="Gene3D" id="3.30.1300.30">
    <property type="entry name" value="GSPII I/J protein-like"/>
    <property type="match status" value="1"/>
</dbReference>
<comment type="similarity">
    <text evidence="2 9">Belongs to the GSP I family.</text>
</comment>
<comment type="function">
    <text evidence="9">Component of the type II secretion system required for the energy-dependent secretion of extracellular factors such as proteases and toxins from the periplasm.</text>
</comment>
<keyword evidence="8 9" id="KW-0472">Membrane</keyword>
<keyword evidence="5 9" id="KW-0997">Cell inner membrane</keyword>
<dbReference type="NCBIfam" id="TIGR02532">
    <property type="entry name" value="IV_pilin_GFxxxE"/>
    <property type="match status" value="1"/>
</dbReference>
<evidence type="ECO:0000256" key="6">
    <source>
        <dbReference type="ARBA" id="ARBA00022692"/>
    </source>
</evidence>
<dbReference type="InterPro" id="IPR010052">
    <property type="entry name" value="T2SS_protein-GspI"/>
</dbReference>
<dbReference type="PANTHER" id="PTHR38779">
    <property type="entry name" value="TYPE II SECRETION SYSTEM PROTEIN I-RELATED"/>
    <property type="match status" value="1"/>
</dbReference>
<evidence type="ECO:0000256" key="7">
    <source>
        <dbReference type="ARBA" id="ARBA00022989"/>
    </source>
</evidence>